<gene>
    <name evidence="3" type="ORF">Hypma_002231</name>
</gene>
<feature type="transmembrane region" description="Helical" evidence="2">
    <location>
        <begin position="382"/>
        <end position="402"/>
    </location>
</feature>
<evidence type="ECO:0000313" key="3">
    <source>
        <dbReference type="EMBL" id="RDB27922.1"/>
    </source>
</evidence>
<dbReference type="Proteomes" id="UP000076154">
    <property type="component" value="Unassembled WGS sequence"/>
</dbReference>
<dbReference type="InParanoid" id="A0A369K2W7"/>
<keyword evidence="2" id="KW-0812">Transmembrane</keyword>
<reference evidence="3" key="1">
    <citation type="submission" date="2018-04" db="EMBL/GenBank/DDBJ databases">
        <title>Whole genome sequencing of Hypsizygus marmoreus.</title>
        <authorList>
            <person name="Choi I.-G."/>
            <person name="Min B."/>
            <person name="Kim J.-G."/>
            <person name="Kim S."/>
            <person name="Oh Y.-L."/>
            <person name="Kong W.-S."/>
            <person name="Park H."/>
            <person name="Jeong J."/>
            <person name="Song E.-S."/>
        </authorList>
    </citation>
    <scope>NUCLEOTIDE SEQUENCE [LARGE SCALE GENOMIC DNA]</scope>
    <source>
        <strain evidence="3">51987-8</strain>
    </source>
</reference>
<feature type="region of interest" description="Disordered" evidence="1">
    <location>
        <begin position="282"/>
        <end position="303"/>
    </location>
</feature>
<feature type="transmembrane region" description="Helical" evidence="2">
    <location>
        <begin position="348"/>
        <end position="370"/>
    </location>
</feature>
<dbReference type="EMBL" id="LUEZ02000013">
    <property type="protein sequence ID" value="RDB27922.1"/>
    <property type="molecule type" value="Genomic_DNA"/>
</dbReference>
<sequence>MSSNGLDPTSIGKTLTSGIQDISALLPLLGTEQCEQHIGSALTGGYLYVAATPMSIFGSLGMAKAGFKALMASISIQRWRFVGAEKLRNAGFMPSGQNLSLIMIDPENPSRHLAETRLDSLLKDHHIEDIERLSVSSSCETWNVKMVILTAVFSILSLTPYIHLCLNKNSLPRLICWALPAVRALGGFLTATSLQFLTQRRILVILKKRLVFTALNIFIKSRLTDRPHEHLGNGFTFRWDPQTSSELCIWSLEEALEYLRPPASRRKRFHSMRIAIDRTIRRKKSRDTDPNLPDRSPTMLAGPEFGRPTPDLEYGQHAFPKESNHGLLISLAQRLPGLNEVFSVNETMWPFLVLMLFGIGASVVGYIGCFSIVQGSQNAKGALIWLCLEGVLSILRMALWGWNPDYQQPNPLKISLTLQKFAPLSTCNRPMARFASGSFEEEGTDPPWIPCVRAPEFLESVTSFAGLLTRFTYPNISLFYTFLRDFHPDQETTERVLCITVLEHNERTARMCKKGPGEDGQLIFAAVEPPLRRQQNVPVDHPAHHSDFDDMVVTNRPLWNTPMNDFDVHNDPVLGNRDLRTDLLAHYLSIINQIRFRINHPDRNIDVIENTWTLKLADTNSTMNRDSLEAEGYLYERPGTPDHQADGKHRLVNNLSLLSYMEYDDVNYVYQGHQQVMREAIVQKNVWMRYRFYRGPELDFQAEETLVKLGLAMPGMDLGESKAATETLNLILVFERAVTELIHLLEVCLWEWKLWIDHCDTTSMINDRRTVESGWDSGAFQRRMREEWNRNLYDRVSRDSKLKEKELDEAFELLGPGQTSSRGSSEVTEAWVSMKGAILRGWRQVLWSSTALQRRYPYEPPHPEYITYPFDDELSKLRRRIDSETSDTWKKFLKERESAMMYRLFHMEQDMRERVEEGSMKLPSRSPGLLRVCEIGDTGCVDVSSALDFVAYIDRPTNLEPRLHASFLRSKPINIIQVVRMMPTPMVDRYREVRGDSESLQISENLLRAAKDATSLTTILLSIPKLEDQVLEALEEIIDQNPNLTSIYGPDPRLKPLQAVLAKRNVPITSTNLSCYGFFIAPSRHFDLCGKSHLESLHDGGISKIVLRFIAPKKDLMLRFNHQQRIDDSQRQSVQTVTIQIETEGKFALLHTIAGSQTPVAACMQLLPGTHFNPGSPVTLTISPSCKDYQIRDLDLVDKDYMPYVAPDVDPYAVDEAQVRKYPVYRGQIGCSPPPAHIFRFFDYMGTLTDVLEHVLNGWLVPRKDAGFEHT</sequence>
<keyword evidence="2" id="KW-1133">Transmembrane helix</keyword>
<evidence type="ECO:0000256" key="1">
    <source>
        <dbReference type="SAM" id="MobiDB-lite"/>
    </source>
</evidence>
<keyword evidence="2" id="KW-0472">Membrane</keyword>
<comment type="caution">
    <text evidence="3">The sequence shown here is derived from an EMBL/GenBank/DDBJ whole genome shotgun (WGS) entry which is preliminary data.</text>
</comment>
<dbReference type="AlphaFoldDB" id="A0A369K2W7"/>
<evidence type="ECO:0000313" key="4">
    <source>
        <dbReference type="Proteomes" id="UP000076154"/>
    </source>
</evidence>
<protein>
    <submittedName>
        <fullName evidence="3">Uncharacterized protein</fullName>
    </submittedName>
</protein>
<organism evidence="3 4">
    <name type="scientific">Hypsizygus marmoreus</name>
    <name type="common">White beech mushroom</name>
    <name type="synonym">Agaricus marmoreus</name>
    <dbReference type="NCBI Taxonomy" id="39966"/>
    <lineage>
        <taxon>Eukaryota</taxon>
        <taxon>Fungi</taxon>
        <taxon>Dikarya</taxon>
        <taxon>Basidiomycota</taxon>
        <taxon>Agaricomycotina</taxon>
        <taxon>Agaricomycetes</taxon>
        <taxon>Agaricomycetidae</taxon>
        <taxon>Agaricales</taxon>
        <taxon>Tricholomatineae</taxon>
        <taxon>Lyophyllaceae</taxon>
        <taxon>Hypsizygus</taxon>
    </lineage>
</organism>
<accession>A0A369K2W7</accession>
<proteinExistence type="predicted"/>
<dbReference type="OrthoDB" id="3032844at2759"/>
<keyword evidence="4" id="KW-1185">Reference proteome</keyword>
<name>A0A369K2W7_HYPMA</name>
<evidence type="ECO:0000256" key="2">
    <source>
        <dbReference type="SAM" id="Phobius"/>
    </source>
</evidence>